<comment type="similarity">
    <text evidence="3">Belongs to the claudin family.</text>
</comment>
<name>A0A672INS0_SALFA</name>
<evidence type="ECO:0000256" key="7">
    <source>
        <dbReference type="ARBA" id="ARBA00022949"/>
    </source>
</evidence>
<keyword evidence="6 10" id="KW-0812">Transmembrane</keyword>
<keyword evidence="9 10" id="KW-0472">Membrane</keyword>
<dbReference type="InterPro" id="IPR004031">
    <property type="entry name" value="PMP22/EMP/MP20/Claudin"/>
</dbReference>
<feature type="transmembrane region" description="Helical" evidence="10">
    <location>
        <begin position="125"/>
        <end position="147"/>
    </location>
</feature>
<feature type="transmembrane region" description="Helical" evidence="10">
    <location>
        <begin position="12"/>
        <end position="34"/>
    </location>
</feature>
<sequence>MAYLAHTAHAQLAALWAACVGWILISVALGLIQWRVWLLADRDVVSSGVAWVGLWRACFNSHTVVSPGFQAMHCKYIDPTEAFAPPEIVAGQVLMLLSVLVGICGNAGGLYSMRNVYFGVERGSVGFIATGALCLLAAVMSLVPLVWNLTSVVTNQTIQFPPDFKLPPAPAAQYVGSKTSSPEFQTICINVPLVTHSPFIRPRCLSCLGGGILPGLQITGAAHKRNAQAEGIQLR</sequence>
<evidence type="ECO:0000256" key="9">
    <source>
        <dbReference type="ARBA" id="ARBA00023136"/>
    </source>
</evidence>
<comment type="subcellular location">
    <subcellularLocation>
        <location evidence="1">Cell junction</location>
        <location evidence="1">Tight junction</location>
    </subcellularLocation>
    <subcellularLocation>
        <location evidence="2">Cell membrane</location>
        <topology evidence="2">Multi-pass membrane protein</topology>
    </subcellularLocation>
</comment>
<feature type="transmembrane region" description="Helical" evidence="10">
    <location>
        <begin position="93"/>
        <end position="113"/>
    </location>
</feature>
<keyword evidence="5" id="KW-1003">Cell membrane</keyword>
<evidence type="ECO:0008006" key="13">
    <source>
        <dbReference type="Google" id="ProtNLM"/>
    </source>
</evidence>
<organism evidence="11 12">
    <name type="scientific">Salarias fasciatus</name>
    <name type="common">Jewelled blenny</name>
    <name type="synonym">Blennius fasciatus</name>
    <dbReference type="NCBI Taxonomy" id="181472"/>
    <lineage>
        <taxon>Eukaryota</taxon>
        <taxon>Metazoa</taxon>
        <taxon>Chordata</taxon>
        <taxon>Craniata</taxon>
        <taxon>Vertebrata</taxon>
        <taxon>Euteleostomi</taxon>
        <taxon>Actinopterygii</taxon>
        <taxon>Neopterygii</taxon>
        <taxon>Teleostei</taxon>
        <taxon>Neoteleostei</taxon>
        <taxon>Acanthomorphata</taxon>
        <taxon>Ovalentaria</taxon>
        <taxon>Blenniimorphae</taxon>
        <taxon>Blenniiformes</taxon>
        <taxon>Blennioidei</taxon>
        <taxon>Blenniidae</taxon>
        <taxon>Salariinae</taxon>
        <taxon>Salarias</taxon>
    </lineage>
</organism>
<dbReference type="Gene3D" id="1.20.140.150">
    <property type="match status" value="1"/>
</dbReference>
<keyword evidence="7" id="KW-0965">Cell junction</keyword>
<dbReference type="PANTHER" id="PTHR12002">
    <property type="entry name" value="CLAUDIN"/>
    <property type="match status" value="1"/>
</dbReference>
<keyword evidence="12" id="KW-1185">Reference proteome</keyword>
<evidence type="ECO:0000256" key="3">
    <source>
        <dbReference type="ARBA" id="ARBA00008295"/>
    </source>
</evidence>
<evidence type="ECO:0000313" key="12">
    <source>
        <dbReference type="Proteomes" id="UP000472267"/>
    </source>
</evidence>
<evidence type="ECO:0000256" key="1">
    <source>
        <dbReference type="ARBA" id="ARBA00004435"/>
    </source>
</evidence>
<evidence type="ECO:0000256" key="4">
    <source>
        <dbReference type="ARBA" id="ARBA00022427"/>
    </source>
</evidence>
<dbReference type="GO" id="GO:0005886">
    <property type="term" value="C:plasma membrane"/>
    <property type="evidence" value="ECO:0007669"/>
    <property type="project" value="UniProtKB-SubCell"/>
</dbReference>
<dbReference type="Proteomes" id="UP000472267">
    <property type="component" value="Unassembled WGS sequence"/>
</dbReference>
<dbReference type="Pfam" id="PF13903">
    <property type="entry name" value="Claudin_2"/>
    <property type="match status" value="1"/>
</dbReference>
<reference evidence="11" key="2">
    <citation type="submission" date="2025-09" db="UniProtKB">
        <authorList>
            <consortium name="Ensembl"/>
        </authorList>
    </citation>
    <scope>IDENTIFICATION</scope>
</reference>
<evidence type="ECO:0000256" key="8">
    <source>
        <dbReference type="ARBA" id="ARBA00022989"/>
    </source>
</evidence>
<accession>A0A672INS0</accession>
<keyword evidence="4" id="KW-0796">Tight junction</keyword>
<dbReference type="GO" id="GO:0005198">
    <property type="term" value="F:structural molecule activity"/>
    <property type="evidence" value="ECO:0007669"/>
    <property type="project" value="InterPro"/>
</dbReference>
<dbReference type="GO" id="GO:0005923">
    <property type="term" value="C:bicellular tight junction"/>
    <property type="evidence" value="ECO:0007669"/>
    <property type="project" value="UniProtKB-SubCell"/>
</dbReference>
<proteinExistence type="inferred from homology"/>
<dbReference type="AlphaFoldDB" id="A0A672INS0"/>
<evidence type="ECO:0000256" key="2">
    <source>
        <dbReference type="ARBA" id="ARBA00004651"/>
    </source>
</evidence>
<evidence type="ECO:0000256" key="6">
    <source>
        <dbReference type="ARBA" id="ARBA00022692"/>
    </source>
</evidence>
<dbReference type="Ensembl" id="ENSSFAT00005044280.1">
    <property type="protein sequence ID" value="ENSSFAP00005042739.1"/>
    <property type="gene ID" value="ENSSFAG00005021192.1"/>
</dbReference>
<evidence type="ECO:0000256" key="5">
    <source>
        <dbReference type="ARBA" id="ARBA00022475"/>
    </source>
</evidence>
<evidence type="ECO:0000256" key="10">
    <source>
        <dbReference type="SAM" id="Phobius"/>
    </source>
</evidence>
<keyword evidence="8 10" id="KW-1133">Transmembrane helix</keyword>
<evidence type="ECO:0000313" key="11">
    <source>
        <dbReference type="Ensembl" id="ENSSFAP00005042739.1"/>
    </source>
</evidence>
<dbReference type="OMA" id="IPVSWNF"/>
<dbReference type="InterPro" id="IPR006187">
    <property type="entry name" value="Claudin"/>
</dbReference>
<dbReference type="InParanoid" id="A0A672INS0"/>
<protein>
    <recommendedName>
        <fullName evidence="13">Claudin 34</fullName>
    </recommendedName>
</protein>
<reference evidence="11" key="1">
    <citation type="submission" date="2025-08" db="UniProtKB">
        <authorList>
            <consortium name="Ensembl"/>
        </authorList>
    </citation>
    <scope>IDENTIFICATION</scope>
</reference>